<accession>A0A8J6PZS4</accession>
<evidence type="ECO:0000313" key="2">
    <source>
        <dbReference type="Proteomes" id="UP000643405"/>
    </source>
</evidence>
<proteinExistence type="predicted"/>
<sequence length="76" mass="8301">MPLSPTDVVAQFHQMVASDGSSLSLVAVENGCAQVRYQTSGDAHCETCVLTPSDLRDMLSEAFQRNDRGIREVEMV</sequence>
<dbReference type="InterPro" id="IPR034904">
    <property type="entry name" value="FSCA_dom_sf"/>
</dbReference>
<dbReference type="AlphaFoldDB" id="A0A8J6PZS4"/>
<keyword evidence="2" id="KW-1185">Reference proteome</keyword>
<dbReference type="Proteomes" id="UP000643405">
    <property type="component" value="Unassembled WGS sequence"/>
</dbReference>
<gene>
    <name evidence="1" type="ORF">ICI42_22295</name>
</gene>
<comment type="caution">
    <text evidence="1">The sequence shown here is derived from an EMBL/GenBank/DDBJ whole genome shotgun (WGS) entry which is preliminary data.</text>
</comment>
<dbReference type="RefSeq" id="WP_188166814.1">
    <property type="nucleotide sequence ID" value="NZ_JACVVX010000012.1"/>
</dbReference>
<protein>
    <submittedName>
        <fullName evidence="1">NifU family protein</fullName>
    </submittedName>
</protein>
<organism evidence="1 2">
    <name type="scientific">Oryzicola mucosus</name>
    <dbReference type="NCBI Taxonomy" id="2767425"/>
    <lineage>
        <taxon>Bacteria</taxon>
        <taxon>Pseudomonadati</taxon>
        <taxon>Pseudomonadota</taxon>
        <taxon>Alphaproteobacteria</taxon>
        <taxon>Hyphomicrobiales</taxon>
        <taxon>Phyllobacteriaceae</taxon>
        <taxon>Oryzicola</taxon>
    </lineage>
</organism>
<dbReference type="EMBL" id="JACVVX010000012">
    <property type="protein sequence ID" value="MBD0417377.1"/>
    <property type="molecule type" value="Genomic_DNA"/>
</dbReference>
<dbReference type="Gene3D" id="3.30.300.130">
    <property type="entry name" value="Fe-S cluster assembly (FSCA)"/>
    <property type="match status" value="1"/>
</dbReference>
<reference evidence="1" key="1">
    <citation type="submission" date="2020-09" db="EMBL/GenBank/DDBJ databases">
        <title>Genome seq and assembly of Tianweitania sp.</title>
        <authorList>
            <person name="Chhetri G."/>
        </authorList>
    </citation>
    <scope>NUCLEOTIDE SEQUENCE</scope>
    <source>
        <strain evidence="1">Rool2</strain>
    </source>
</reference>
<evidence type="ECO:0000313" key="1">
    <source>
        <dbReference type="EMBL" id="MBD0417377.1"/>
    </source>
</evidence>
<name>A0A8J6PZS4_9HYPH</name>